<dbReference type="PANTHER" id="PTHR11857:SF42">
    <property type="entry name" value="GENERAL ODORANT-BINDING PROTEIN 19D-RELATED"/>
    <property type="match status" value="1"/>
</dbReference>
<dbReference type="Pfam" id="PF01395">
    <property type="entry name" value="PBP_GOBP"/>
    <property type="match status" value="1"/>
</dbReference>
<sequence>MMKYLILLSFVFVAVNGLSSQDASKLTKNILKIGQECLKEIGASAADVTAIMQKKVPTTKEGKCLIFCVHQKIGFQQSSGKTNLPGIEGWINEMKSLDKGLGDKMQQIADNCISSVDDSGDGCEVASVSFGCYVAKAKELGVPMMI</sequence>
<dbReference type="SUPFAM" id="SSF47565">
    <property type="entry name" value="Insect pheromone/odorant-binding proteins"/>
    <property type="match status" value="1"/>
</dbReference>
<dbReference type="Gene3D" id="1.10.238.20">
    <property type="entry name" value="Pheromone/general odorant binding protein domain"/>
    <property type="match status" value="1"/>
</dbReference>
<accession>A0A8K0CTK6</accession>
<dbReference type="InterPro" id="IPR036728">
    <property type="entry name" value="PBP_GOBP_sf"/>
</dbReference>
<dbReference type="PANTHER" id="PTHR11857">
    <property type="entry name" value="ODORANT BINDING PROTEIN-RELATED"/>
    <property type="match status" value="1"/>
</dbReference>
<name>A0A8K0CTK6_IGNLU</name>
<dbReference type="CDD" id="cd23992">
    <property type="entry name" value="PBP_GOBP"/>
    <property type="match status" value="1"/>
</dbReference>
<dbReference type="GO" id="GO:0005615">
    <property type="term" value="C:extracellular space"/>
    <property type="evidence" value="ECO:0007669"/>
    <property type="project" value="TreeGrafter"/>
</dbReference>
<dbReference type="SMART" id="SM00708">
    <property type="entry name" value="PhBP"/>
    <property type="match status" value="1"/>
</dbReference>
<proteinExistence type="predicted"/>
<evidence type="ECO:0000256" key="1">
    <source>
        <dbReference type="ARBA" id="ARBA00022729"/>
    </source>
</evidence>
<dbReference type="OrthoDB" id="6595846at2759"/>
<dbReference type="InterPro" id="IPR006170">
    <property type="entry name" value="PBP/GOBP"/>
</dbReference>
<evidence type="ECO:0000256" key="2">
    <source>
        <dbReference type="SAM" id="SignalP"/>
    </source>
</evidence>
<comment type="caution">
    <text evidence="3">The sequence shown here is derived from an EMBL/GenBank/DDBJ whole genome shotgun (WGS) entry which is preliminary data.</text>
</comment>
<dbReference type="EMBL" id="VTPC01067851">
    <property type="protein sequence ID" value="KAF2889345.1"/>
    <property type="molecule type" value="Genomic_DNA"/>
</dbReference>
<organism evidence="3 4">
    <name type="scientific">Ignelater luminosus</name>
    <name type="common">Cucubano</name>
    <name type="synonym">Pyrophorus luminosus</name>
    <dbReference type="NCBI Taxonomy" id="2038154"/>
    <lineage>
        <taxon>Eukaryota</taxon>
        <taxon>Metazoa</taxon>
        <taxon>Ecdysozoa</taxon>
        <taxon>Arthropoda</taxon>
        <taxon>Hexapoda</taxon>
        <taxon>Insecta</taxon>
        <taxon>Pterygota</taxon>
        <taxon>Neoptera</taxon>
        <taxon>Endopterygota</taxon>
        <taxon>Coleoptera</taxon>
        <taxon>Polyphaga</taxon>
        <taxon>Elateriformia</taxon>
        <taxon>Elateroidea</taxon>
        <taxon>Elateridae</taxon>
        <taxon>Agrypninae</taxon>
        <taxon>Pyrophorini</taxon>
        <taxon>Ignelater</taxon>
    </lineage>
</organism>
<dbReference type="GO" id="GO:0005549">
    <property type="term" value="F:odorant binding"/>
    <property type="evidence" value="ECO:0007669"/>
    <property type="project" value="InterPro"/>
</dbReference>
<protein>
    <submittedName>
        <fullName evidence="3">Uncharacterized protein</fullName>
    </submittedName>
</protein>
<dbReference type="GO" id="GO:0007608">
    <property type="term" value="P:sensory perception of smell"/>
    <property type="evidence" value="ECO:0007669"/>
    <property type="project" value="TreeGrafter"/>
</dbReference>
<keyword evidence="1 2" id="KW-0732">Signal</keyword>
<evidence type="ECO:0000313" key="4">
    <source>
        <dbReference type="Proteomes" id="UP000801492"/>
    </source>
</evidence>
<dbReference type="AlphaFoldDB" id="A0A8K0CTK6"/>
<keyword evidence="4" id="KW-1185">Reference proteome</keyword>
<gene>
    <name evidence="3" type="ORF">ILUMI_16828</name>
</gene>
<dbReference type="Proteomes" id="UP000801492">
    <property type="component" value="Unassembled WGS sequence"/>
</dbReference>
<feature type="signal peptide" evidence="2">
    <location>
        <begin position="1"/>
        <end position="17"/>
    </location>
</feature>
<evidence type="ECO:0000313" key="3">
    <source>
        <dbReference type="EMBL" id="KAF2889345.1"/>
    </source>
</evidence>
<reference evidence="3" key="1">
    <citation type="submission" date="2019-08" db="EMBL/GenBank/DDBJ databases">
        <title>The genome of the North American firefly Photinus pyralis.</title>
        <authorList>
            <consortium name="Photinus pyralis genome working group"/>
            <person name="Fallon T.R."/>
            <person name="Sander Lower S.E."/>
            <person name="Weng J.-K."/>
        </authorList>
    </citation>
    <scope>NUCLEOTIDE SEQUENCE</scope>
    <source>
        <strain evidence="3">TRF0915ILg1</strain>
        <tissue evidence="3">Whole body</tissue>
    </source>
</reference>
<feature type="chain" id="PRO_5035473415" evidence="2">
    <location>
        <begin position="18"/>
        <end position="146"/>
    </location>
</feature>